<dbReference type="RefSeq" id="WP_111598191.1">
    <property type="nucleotide sequence ID" value="NZ_QLLL01000005.1"/>
</dbReference>
<comment type="caution">
    <text evidence="2">The sequence shown here is derived from an EMBL/GenBank/DDBJ whole genome shotgun (WGS) entry which is preliminary data.</text>
</comment>
<evidence type="ECO:0000313" key="3">
    <source>
        <dbReference type="Proteomes" id="UP000249547"/>
    </source>
</evidence>
<gene>
    <name evidence="2" type="ORF">LX64_02734</name>
</gene>
<feature type="transmembrane region" description="Helical" evidence="1">
    <location>
        <begin position="98"/>
        <end position="115"/>
    </location>
</feature>
<evidence type="ECO:0008006" key="4">
    <source>
        <dbReference type="Google" id="ProtNLM"/>
    </source>
</evidence>
<keyword evidence="1" id="KW-0812">Transmembrane</keyword>
<dbReference type="AlphaFoldDB" id="A0A327QQ08"/>
<evidence type="ECO:0000313" key="2">
    <source>
        <dbReference type="EMBL" id="RAJ03857.1"/>
    </source>
</evidence>
<reference evidence="2 3" key="1">
    <citation type="submission" date="2018-06" db="EMBL/GenBank/DDBJ databases">
        <title>Genomic Encyclopedia of Archaeal and Bacterial Type Strains, Phase II (KMG-II): from individual species to whole genera.</title>
        <authorList>
            <person name="Goeker M."/>
        </authorList>
    </citation>
    <scope>NUCLEOTIDE SEQUENCE [LARGE SCALE GENOMIC DNA]</scope>
    <source>
        <strain evidence="2 3">DSM 23857</strain>
    </source>
</reference>
<dbReference type="EMBL" id="QLLL01000005">
    <property type="protein sequence ID" value="RAJ03857.1"/>
    <property type="molecule type" value="Genomic_DNA"/>
</dbReference>
<proteinExistence type="predicted"/>
<accession>A0A327QQ08</accession>
<organism evidence="2 3">
    <name type="scientific">Chitinophaga skermanii</name>
    <dbReference type="NCBI Taxonomy" id="331697"/>
    <lineage>
        <taxon>Bacteria</taxon>
        <taxon>Pseudomonadati</taxon>
        <taxon>Bacteroidota</taxon>
        <taxon>Chitinophagia</taxon>
        <taxon>Chitinophagales</taxon>
        <taxon>Chitinophagaceae</taxon>
        <taxon>Chitinophaga</taxon>
    </lineage>
</organism>
<keyword evidence="1" id="KW-0472">Membrane</keyword>
<keyword evidence="1" id="KW-1133">Transmembrane helix</keyword>
<dbReference type="OrthoDB" id="1112758at2"/>
<keyword evidence="3" id="KW-1185">Reference proteome</keyword>
<protein>
    <recommendedName>
        <fullName evidence="4">TonB-like protein</fullName>
    </recommendedName>
</protein>
<name>A0A327QQ08_9BACT</name>
<sequence length="551" mass="60781">MQGNNNHIVPSPEYIQLYLEGKLSDREMHALEKMALDDPFLAEALEGYGGKNTQQAPHLNDLQARLQARLVQPREQPASEEEAIIVPITKKRRVDYRWAAAAVILIILSVSTLILRDYQGQEKNTSITVAEDIKSTTAQPDQPADPTPVPAAPNAEITADSLTFLSPSKNVPGVEKTDVTPGSFADGYIKAEHAQEKKGARVAQAPAPPAEIAADQQNNEISMDVARPKMKAARVTDSKPLESSLNNRAAGIALEDTWSTNMRSRLNVNLDSSKRTATYKYSYETMKGFMRDLANNEDKYFFAPGNMQVDTIKIARRNAIVVDTLFATEGRLRGFEAPETALYGKYFRNGVLVDDNTHALEIINSKYRSKSMYYGRDTSIIMDAKKSQFSIASQTNKTDAGKFNMLNPAADKYGYNANNVSNNVVSNLNKGNVKKYSNANNALTSNASPFKQASPLMGFQAYDAYIMKTVNDPAAVRDNVNGEVELSFSVMPVTGELTNFIINKALTPKNDLLAVETIKRGPKWLPSSDSKPTVIRILVVFVKLDEPKNTQ</sequence>
<dbReference type="Proteomes" id="UP000249547">
    <property type="component" value="Unassembled WGS sequence"/>
</dbReference>
<evidence type="ECO:0000256" key="1">
    <source>
        <dbReference type="SAM" id="Phobius"/>
    </source>
</evidence>